<gene>
    <name evidence="2" type="ORF">dnm_087620</name>
</gene>
<feature type="coiled-coil region" evidence="1">
    <location>
        <begin position="954"/>
        <end position="1020"/>
    </location>
</feature>
<dbReference type="EMBL" id="CP061800">
    <property type="protein sequence ID" value="QTA92675.1"/>
    <property type="molecule type" value="Genomic_DNA"/>
</dbReference>
<dbReference type="Proteomes" id="UP000663722">
    <property type="component" value="Chromosome"/>
</dbReference>
<accession>A0A975BVP4</accession>
<evidence type="ECO:0000313" key="2">
    <source>
        <dbReference type="EMBL" id="QTA92675.1"/>
    </source>
</evidence>
<protein>
    <submittedName>
        <fullName evidence="2">Uncharacterized protein</fullName>
    </submittedName>
</protein>
<dbReference type="AlphaFoldDB" id="A0A975BVP4"/>
<organism evidence="2 3">
    <name type="scientific">Desulfonema magnum</name>
    <dbReference type="NCBI Taxonomy" id="45655"/>
    <lineage>
        <taxon>Bacteria</taxon>
        <taxon>Pseudomonadati</taxon>
        <taxon>Thermodesulfobacteriota</taxon>
        <taxon>Desulfobacteria</taxon>
        <taxon>Desulfobacterales</taxon>
        <taxon>Desulfococcaceae</taxon>
        <taxon>Desulfonema</taxon>
    </lineage>
</organism>
<dbReference type="KEGG" id="dmm:dnm_087620"/>
<evidence type="ECO:0000256" key="1">
    <source>
        <dbReference type="SAM" id="Coils"/>
    </source>
</evidence>
<evidence type="ECO:0000313" key="3">
    <source>
        <dbReference type="Proteomes" id="UP000663722"/>
    </source>
</evidence>
<keyword evidence="3" id="KW-1185">Reference proteome</keyword>
<dbReference type="RefSeq" id="WP_207679939.1">
    <property type="nucleotide sequence ID" value="NZ_CP061800.1"/>
</dbReference>
<sequence length="1156" mass="136420">MFRISIEPFDIRSRTPQARFFWQTKYKPLVDKIKKNIFDLGLSVLIWANANNTIKIRLHEINEELRHLNIDADICVATDGATAASAPNELKDRGKDKDIIIPIIIGESFLVEPFLTDSSDIVGKLSVFLDTRIIENYEENRSDFKLKDIFQKTTALNYPNDFKNNKFNTHILYFIEAIRTIKYMQSVSGKSPRILKSNKDVFLLYKDFKPQVDIFLTSSHLFLLSFLRYLNGLTKENFLEHLNISKDALDSEVILNDVLNTFENFGLIKEESDRFELTNRGNAFFELFGLTCLPVLEDEKKSFKEKWSQALEKTFLTNFELCEHAKKLEDLSKRLYLSLSRKDSFLRWWHFFVNKYLFDEMTEAEEEFWNYPITRMLFEIWRENISDVKQDWRAAERERTEFIEYVFEKLRISNETEFSDIYQEFKNLIFSMSMLRPNNQAHIYLCFSFQMRPLKNIIRQYFDIAVITGQYDLLLKRYSPYHHMLNINATHGQRIMFDLRLDFRPVTFRLDHKFTLALELSKAETRKKGRYITCPVVPDQKAENDKLAEISEQEKTINNIFPSPDYLRNINFGDDGKVYYTGNEEKEVVEMYGQRRTNLIQKEDELNLIRATPRPSPESGLILRFNLLDPVAVLLEGINRGRDVSLDEFRNVMKCLDLYGPEAKKSENERRKLDDIIDEVFEKAEPEGLTKSTLEFLHRLQQICNEDSCEEEMAWRFLISKFMGGYQKHALQAICHRLTKEGLELVFSLWPLVTGNEIKINPTSGEVSAPPNLSKTLLPFTDNLRRELQDLLKNVFTQCLYISAPTIRARSEPRMAEMVIRYCLNIKSNEENFRERLKDHLEKHYQIHYSFMEEYRRKEQKNPGQNKKFEFTDAHIKQIQNDVSDIVALIEGCRKRLFSPGENNRLLCFIDPDSVDVQIGKFEYEGKVLDNEEAFRKRKKEREKELGEFQHQALMEKESLLAQKEKEITKATLEKERQTEKAKIERLTKAENWREKKESLKIEQEEIEMQKEMYKKERELAISEVRKEEIIAFKEGDMQRYLVLALLEAHLEGGLEKVWNILESSSTVLMIINPDLYQMKSLHELKRDIFKRLEKDLSKVDPITLSILLSDDHKKLVETDIYKEMMKVLSETLKNIPRHAPFVERVVSHEPKSPKK</sequence>
<keyword evidence="1" id="KW-0175">Coiled coil</keyword>
<reference evidence="2" key="1">
    <citation type="journal article" date="2021" name="Microb. Physiol.">
        <title>Proteogenomic Insights into the Physiology of Marine, Sulfate-Reducing, Filamentous Desulfonema limicola and Desulfonema magnum.</title>
        <authorList>
            <person name="Schnaars V."/>
            <person name="Wohlbrand L."/>
            <person name="Scheve S."/>
            <person name="Hinrichs C."/>
            <person name="Reinhardt R."/>
            <person name="Rabus R."/>
        </authorList>
    </citation>
    <scope>NUCLEOTIDE SEQUENCE</scope>
    <source>
        <strain evidence="2">4be13</strain>
    </source>
</reference>
<proteinExistence type="predicted"/>
<name>A0A975BVP4_9BACT</name>